<protein>
    <recommendedName>
        <fullName evidence="2">Carboxylesterase type B domain-containing protein</fullName>
    </recommendedName>
</protein>
<dbReference type="InterPro" id="IPR050309">
    <property type="entry name" value="Type-B_Carboxylest/Lipase"/>
</dbReference>
<evidence type="ECO:0000313" key="4">
    <source>
        <dbReference type="Proteomes" id="UP000694720"/>
    </source>
</evidence>
<proteinExistence type="inferred from homology"/>
<dbReference type="Ensembl" id="ENSSSCT00035082715.1">
    <property type="protein sequence ID" value="ENSSSCP00035034338.1"/>
    <property type="gene ID" value="ENSSSCG00035061568.1"/>
</dbReference>
<dbReference type="Gene3D" id="3.40.50.1820">
    <property type="entry name" value="alpha/beta hydrolase"/>
    <property type="match status" value="1"/>
</dbReference>
<comment type="similarity">
    <text evidence="1">Belongs to the type-B carboxylesterase/lipase family.</text>
</comment>
<reference evidence="3" key="1">
    <citation type="submission" date="2025-08" db="UniProtKB">
        <authorList>
            <consortium name="Ensembl"/>
        </authorList>
    </citation>
    <scope>IDENTIFICATION</scope>
</reference>
<dbReference type="PANTHER" id="PTHR11559">
    <property type="entry name" value="CARBOXYLESTERASE"/>
    <property type="match status" value="1"/>
</dbReference>
<sequence>MPEEILAEKDFNTVPYIVGINKQEFGWLLPTMMGFPLSEGKLDQKTATSLLWKSYPIANIPEELTPVATDKYLGGTDDPVKKKDLFLDLMGDVVFGVPSVTVARQHRGALLHLVCKPGNGSLLQNSLSKHTERVVQFRSLEA</sequence>
<evidence type="ECO:0000259" key="2">
    <source>
        <dbReference type="Pfam" id="PF00135"/>
    </source>
</evidence>
<dbReference type="Pfam" id="PF00135">
    <property type="entry name" value="COesterase"/>
    <property type="match status" value="1"/>
</dbReference>
<evidence type="ECO:0000256" key="1">
    <source>
        <dbReference type="ARBA" id="ARBA00005964"/>
    </source>
</evidence>
<evidence type="ECO:0000313" key="3">
    <source>
        <dbReference type="Ensembl" id="ENSSSCP00035034338.1"/>
    </source>
</evidence>
<dbReference type="InterPro" id="IPR002018">
    <property type="entry name" value="CarbesteraseB"/>
</dbReference>
<dbReference type="SUPFAM" id="SSF53474">
    <property type="entry name" value="alpha/beta-Hydrolases"/>
    <property type="match status" value="1"/>
</dbReference>
<name>A0A8D1AHH3_PIG</name>
<organism evidence="3 4">
    <name type="scientific">Sus scrofa</name>
    <name type="common">Pig</name>
    <dbReference type="NCBI Taxonomy" id="9823"/>
    <lineage>
        <taxon>Eukaryota</taxon>
        <taxon>Metazoa</taxon>
        <taxon>Chordata</taxon>
        <taxon>Craniata</taxon>
        <taxon>Vertebrata</taxon>
        <taxon>Euteleostomi</taxon>
        <taxon>Mammalia</taxon>
        <taxon>Eutheria</taxon>
        <taxon>Laurasiatheria</taxon>
        <taxon>Artiodactyla</taxon>
        <taxon>Suina</taxon>
        <taxon>Suidae</taxon>
        <taxon>Sus</taxon>
    </lineage>
</organism>
<dbReference type="InterPro" id="IPR029058">
    <property type="entry name" value="AB_hydrolase_fold"/>
</dbReference>
<feature type="domain" description="Carboxylesterase type B" evidence="2">
    <location>
        <begin position="2"/>
        <end position="107"/>
    </location>
</feature>
<dbReference type="Proteomes" id="UP000694720">
    <property type="component" value="Unplaced"/>
</dbReference>
<dbReference type="AlphaFoldDB" id="A0A8D1AHH3"/>
<accession>A0A8D1AHH3</accession>